<evidence type="ECO:0000256" key="1">
    <source>
        <dbReference type="SAM" id="MobiDB-lite"/>
    </source>
</evidence>
<dbReference type="EMBL" id="JADQTO010000002">
    <property type="protein sequence ID" value="MBG0560746.1"/>
    <property type="molecule type" value="Genomic_DNA"/>
</dbReference>
<accession>A0A931FXD6</accession>
<feature type="transmembrane region" description="Helical" evidence="2">
    <location>
        <begin position="14"/>
        <end position="34"/>
    </location>
</feature>
<keyword evidence="4" id="KW-1185">Reference proteome</keyword>
<organism evidence="3 4">
    <name type="scientific">Actinoplanes aureus</name>
    <dbReference type="NCBI Taxonomy" id="2792083"/>
    <lineage>
        <taxon>Bacteria</taxon>
        <taxon>Bacillati</taxon>
        <taxon>Actinomycetota</taxon>
        <taxon>Actinomycetes</taxon>
        <taxon>Micromonosporales</taxon>
        <taxon>Micromonosporaceae</taxon>
        <taxon>Actinoplanes</taxon>
    </lineage>
</organism>
<keyword evidence="2" id="KW-1133">Transmembrane helix</keyword>
<reference evidence="3" key="1">
    <citation type="submission" date="2020-11" db="EMBL/GenBank/DDBJ databases">
        <title>Isolation and identification of active actinomycetes.</title>
        <authorList>
            <person name="Sun X."/>
        </authorList>
    </citation>
    <scope>NUCLEOTIDE SEQUENCE</scope>
    <source>
        <strain evidence="3">NEAU-A11</strain>
    </source>
</reference>
<feature type="region of interest" description="Disordered" evidence="1">
    <location>
        <begin position="338"/>
        <end position="362"/>
    </location>
</feature>
<dbReference type="Proteomes" id="UP000598146">
    <property type="component" value="Unassembled WGS sequence"/>
</dbReference>
<evidence type="ECO:0008006" key="5">
    <source>
        <dbReference type="Google" id="ProtNLM"/>
    </source>
</evidence>
<dbReference type="RefSeq" id="WP_196412546.1">
    <property type="nucleotide sequence ID" value="NZ_JADQTO010000002.1"/>
</dbReference>
<evidence type="ECO:0000256" key="2">
    <source>
        <dbReference type="SAM" id="Phobius"/>
    </source>
</evidence>
<name>A0A931FXD6_9ACTN</name>
<keyword evidence="2" id="KW-0812">Transmembrane</keyword>
<protein>
    <recommendedName>
        <fullName evidence="5">DUF2637 domain-containing protein</fullName>
    </recommendedName>
</protein>
<sequence length="362" mass="40433">MTTDLSSLLDRREVIAAGLLLSVVLLTWAGRRLARSSRPDGPLSRIAMIIGLGWSSEAVWELTGRIPGFPAGPRVLLFAVLEILLLVSMIRADRHVREHGWPGRAGTTAWIIAVSMGLVAAAVSHSAAEALLRLAIPLLLTKQWWDGLVGDQAKRPEWATSWRWTPRRFLLWLGAIEPGERDVETVHRERLTQQMTNLEFRRRHGSERQRKRAARRLARLSLAADDTIIDQVRARVDRAVWFEVTHPAEPDSAMPPAVPARQAASVRAARIRHGRKLRTLRVTHLPKPVTAAQPTRQEERQKDEIELVVAAIKSTRPELRPKRLAHLAVTSESTARRVLQRIDGQTPARVNGKESDLVAAGS</sequence>
<gene>
    <name evidence="3" type="ORF">I4J89_04600</name>
</gene>
<comment type="caution">
    <text evidence="3">The sequence shown here is derived from an EMBL/GenBank/DDBJ whole genome shotgun (WGS) entry which is preliminary data.</text>
</comment>
<feature type="transmembrane region" description="Helical" evidence="2">
    <location>
        <begin position="104"/>
        <end position="123"/>
    </location>
</feature>
<feature type="transmembrane region" description="Helical" evidence="2">
    <location>
        <begin position="75"/>
        <end position="92"/>
    </location>
</feature>
<proteinExistence type="predicted"/>
<dbReference type="AlphaFoldDB" id="A0A931FXD6"/>
<keyword evidence="2" id="KW-0472">Membrane</keyword>
<evidence type="ECO:0000313" key="3">
    <source>
        <dbReference type="EMBL" id="MBG0560746.1"/>
    </source>
</evidence>
<evidence type="ECO:0000313" key="4">
    <source>
        <dbReference type="Proteomes" id="UP000598146"/>
    </source>
</evidence>